<proteinExistence type="predicted"/>
<evidence type="ECO:0000256" key="1">
    <source>
        <dbReference type="SAM" id="MobiDB-lite"/>
    </source>
</evidence>
<comment type="caution">
    <text evidence="2">The sequence shown here is derived from an EMBL/GenBank/DDBJ whole genome shotgun (WGS) entry which is preliminary data.</text>
</comment>
<dbReference type="RefSeq" id="WP_343885347.1">
    <property type="nucleotide sequence ID" value="NZ_BAAAKI010000004.1"/>
</dbReference>
<accession>A0ABW1WY52</accession>
<feature type="region of interest" description="Disordered" evidence="1">
    <location>
        <begin position="38"/>
        <end position="73"/>
    </location>
</feature>
<gene>
    <name evidence="2" type="ORF">ACFP57_03385</name>
</gene>
<sequence>MSATTIKVPADLRDLLKRQAAKHQRTLAEHLAAMARREERDQRWHQLRGEMEASSPDEQYRSEFEDWQSDAWR</sequence>
<organism evidence="2 3">
    <name type="scientific">Luteococcus sanguinis</name>
    <dbReference type="NCBI Taxonomy" id="174038"/>
    <lineage>
        <taxon>Bacteria</taxon>
        <taxon>Bacillati</taxon>
        <taxon>Actinomycetota</taxon>
        <taxon>Actinomycetes</taxon>
        <taxon>Propionibacteriales</taxon>
        <taxon>Propionibacteriaceae</taxon>
        <taxon>Luteococcus</taxon>
    </lineage>
</organism>
<feature type="compositionally biased region" description="Basic and acidic residues" evidence="1">
    <location>
        <begin position="38"/>
        <end position="51"/>
    </location>
</feature>
<protein>
    <submittedName>
        <fullName evidence="2">Uncharacterized protein</fullName>
    </submittedName>
</protein>
<evidence type="ECO:0000313" key="2">
    <source>
        <dbReference type="EMBL" id="MFC6396035.1"/>
    </source>
</evidence>
<reference evidence="3" key="1">
    <citation type="journal article" date="2019" name="Int. J. Syst. Evol. Microbiol.">
        <title>The Global Catalogue of Microorganisms (GCM) 10K type strain sequencing project: providing services to taxonomists for standard genome sequencing and annotation.</title>
        <authorList>
            <consortium name="The Broad Institute Genomics Platform"/>
            <consortium name="The Broad Institute Genome Sequencing Center for Infectious Disease"/>
            <person name="Wu L."/>
            <person name="Ma J."/>
        </authorList>
    </citation>
    <scope>NUCLEOTIDE SEQUENCE [LARGE SCALE GENOMIC DNA]</scope>
    <source>
        <strain evidence="3">CGMCC 1.15277</strain>
    </source>
</reference>
<dbReference type="Proteomes" id="UP001596266">
    <property type="component" value="Unassembled WGS sequence"/>
</dbReference>
<name>A0ABW1WY52_9ACTN</name>
<keyword evidence="3" id="KW-1185">Reference proteome</keyword>
<evidence type="ECO:0000313" key="3">
    <source>
        <dbReference type="Proteomes" id="UP001596266"/>
    </source>
</evidence>
<dbReference type="EMBL" id="JBHSUA010000009">
    <property type="protein sequence ID" value="MFC6396035.1"/>
    <property type="molecule type" value="Genomic_DNA"/>
</dbReference>